<name>A0A183GL27_HELPZ</name>
<protein>
    <submittedName>
        <fullName evidence="3">Integrase</fullName>
    </submittedName>
</protein>
<dbReference type="OrthoDB" id="5905407at2759"/>
<keyword evidence="2" id="KW-1185">Reference proteome</keyword>
<dbReference type="WBParaSite" id="HPBE_0002339701-mRNA-1">
    <property type="protein sequence ID" value="HPBE_0002339701-mRNA-1"/>
    <property type="gene ID" value="HPBE_0002339701"/>
</dbReference>
<reference evidence="3" key="2">
    <citation type="submission" date="2019-09" db="UniProtKB">
        <authorList>
            <consortium name="WormBaseParasite"/>
        </authorList>
    </citation>
    <scope>IDENTIFICATION</scope>
</reference>
<evidence type="ECO:0000313" key="1">
    <source>
        <dbReference type="EMBL" id="VDP38569.1"/>
    </source>
</evidence>
<dbReference type="EMBL" id="UZAH01035013">
    <property type="protein sequence ID" value="VDP38569.1"/>
    <property type="molecule type" value="Genomic_DNA"/>
</dbReference>
<dbReference type="Proteomes" id="UP000050761">
    <property type="component" value="Unassembled WGS sequence"/>
</dbReference>
<gene>
    <name evidence="1" type="ORF">HPBE_LOCUS23396</name>
</gene>
<sequence>MKENEAARSELVSTKPGRRKVVKQTWLWTDDVKANVREESLYHVFLGDETSDNWRSAKKRRELTRRLWPLQKPLITRNRHRQTEDIEKFFGINDENGRILINRKEALKRWRDYLEGISTEEFPHPAVSFVAPIHGSAHMVIVGETEAALRKMRPGKASGLDFRFAYFRTA</sequence>
<reference evidence="1 2" key="1">
    <citation type="submission" date="2018-11" db="EMBL/GenBank/DDBJ databases">
        <authorList>
            <consortium name="Pathogen Informatics"/>
        </authorList>
    </citation>
    <scope>NUCLEOTIDE SEQUENCE [LARGE SCALE GENOMIC DNA]</scope>
</reference>
<proteinExistence type="predicted"/>
<accession>A0A183GL27</accession>
<evidence type="ECO:0000313" key="3">
    <source>
        <dbReference type="WBParaSite" id="HPBE_0002339701-mRNA-1"/>
    </source>
</evidence>
<accession>A0A3P8GVD5</accession>
<dbReference type="AlphaFoldDB" id="A0A183GL27"/>
<evidence type="ECO:0000313" key="2">
    <source>
        <dbReference type="Proteomes" id="UP000050761"/>
    </source>
</evidence>
<organism evidence="2 3">
    <name type="scientific">Heligmosomoides polygyrus</name>
    <name type="common">Parasitic roundworm</name>
    <dbReference type="NCBI Taxonomy" id="6339"/>
    <lineage>
        <taxon>Eukaryota</taxon>
        <taxon>Metazoa</taxon>
        <taxon>Ecdysozoa</taxon>
        <taxon>Nematoda</taxon>
        <taxon>Chromadorea</taxon>
        <taxon>Rhabditida</taxon>
        <taxon>Rhabditina</taxon>
        <taxon>Rhabditomorpha</taxon>
        <taxon>Strongyloidea</taxon>
        <taxon>Heligmosomidae</taxon>
        <taxon>Heligmosomoides</taxon>
    </lineage>
</organism>